<evidence type="ECO:0000256" key="5">
    <source>
        <dbReference type="ARBA" id="ARBA00022989"/>
    </source>
</evidence>
<dbReference type="InterPro" id="IPR020067">
    <property type="entry name" value="Frizzled_dom"/>
</dbReference>
<evidence type="ECO:0000256" key="11">
    <source>
        <dbReference type="SAM" id="Phobius"/>
    </source>
</evidence>
<feature type="disulfide bond" evidence="9">
    <location>
        <begin position="86"/>
        <end position="110"/>
    </location>
</feature>
<evidence type="ECO:0000256" key="8">
    <source>
        <dbReference type="ARBA" id="ARBA00023170"/>
    </source>
</evidence>
<comment type="similarity">
    <text evidence="2">Belongs to the G-protein coupled receptor Fz/Smo family.</text>
</comment>
<feature type="region of interest" description="Disordered" evidence="10">
    <location>
        <begin position="125"/>
        <end position="150"/>
    </location>
</feature>
<dbReference type="GO" id="GO:0017147">
    <property type="term" value="F:Wnt-protein binding"/>
    <property type="evidence" value="ECO:0007669"/>
    <property type="project" value="TreeGrafter"/>
</dbReference>
<keyword evidence="3" id="KW-0217">Developmental protein</keyword>
<feature type="disulfide bond" evidence="9">
    <location>
        <begin position="55"/>
        <end position="93"/>
    </location>
</feature>
<evidence type="ECO:0000259" key="12">
    <source>
        <dbReference type="PROSITE" id="PS50038"/>
    </source>
</evidence>
<keyword evidence="14" id="KW-1185">Reference proteome</keyword>
<dbReference type="PANTHER" id="PTHR11309:SF23">
    <property type="entry name" value="FRIZZLED-4"/>
    <property type="match status" value="1"/>
</dbReference>
<dbReference type="GO" id="GO:0005886">
    <property type="term" value="C:plasma membrane"/>
    <property type="evidence" value="ECO:0007669"/>
    <property type="project" value="TreeGrafter"/>
</dbReference>
<feature type="disulfide bond" evidence="9">
    <location>
        <begin position="82"/>
        <end position="123"/>
    </location>
</feature>
<evidence type="ECO:0000313" key="15">
    <source>
        <dbReference type="WBParaSite" id="ACRNAN_scaffold1575.g17460.t1"/>
    </source>
</evidence>
<dbReference type="Pfam" id="PF01534">
    <property type="entry name" value="Frizzled"/>
    <property type="match status" value="1"/>
</dbReference>
<dbReference type="SMART" id="SM00063">
    <property type="entry name" value="FRI"/>
    <property type="match status" value="1"/>
</dbReference>
<evidence type="ECO:0000256" key="6">
    <source>
        <dbReference type="ARBA" id="ARBA00023136"/>
    </source>
</evidence>
<evidence type="ECO:0000256" key="10">
    <source>
        <dbReference type="SAM" id="MobiDB-lite"/>
    </source>
</evidence>
<comment type="subcellular location">
    <subcellularLocation>
        <location evidence="1">Membrane</location>
        <topology evidence="1">Multi-pass membrane protein</topology>
    </subcellularLocation>
</comment>
<dbReference type="InterPro" id="IPR015526">
    <property type="entry name" value="Frizzled/SFRP"/>
</dbReference>
<evidence type="ECO:0000259" key="13">
    <source>
        <dbReference type="PROSITE" id="PS50261"/>
    </source>
</evidence>
<dbReference type="Gene3D" id="1.10.2000.10">
    <property type="entry name" value="Frizzled cysteine-rich domain"/>
    <property type="match status" value="1"/>
</dbReference>
<evidence type="ECO:0000256" key="3">
    <source>
        <dbReference type="ARBA" id="ARBA00022473"/>
    </source>
</evidence>
<evidence type="ECO:0000256" key="7">
    <source>
        <dbReference type="ARBA" id="ARBA00023157"/>
    </source>
</evidence>
<protein>
    <submittedName>
        <fullName evidence="15">Frizzled-4</fullName>
    </submittedName>
</protein>
<feature type="transmembrane region" description="Helical" evidence="11">
    <location>
        <begin position="325"/>
        <end position="347"/>
    </location>
</feature>
<dbReference type="PRINTS" id="PR00489">
    <property type="entry name" value="FRIZZLED"/>
</dbReference>
<dbReference type="PROSITE" id="PS50261">
    <property type="entry name" value="G_PROTEIN_RECEP_F2_4"/>
    <property type="match status" value="1"/>
</dbReference>
<dbReference type="PROSITE" id="PS50038">
    <property type="entry name" value="FZ"/>
    <property type="match status" value="1"/>
</dbReference>
<dbReference type="FunFam" id="1.10.2000.10:FF:000037">
    <property type="match status" value="1"/>
</dbReference>
<evidence type="ECO:0000256" key="4">
    <source>
        <dbReference type="ARBA" id="ARBA00022692"/>
    </source>
</evidence>
<feature type="transmembrane region" description="Helical" evidence="11">
    <location>
        <begin position="203"/>
        <end position="224"/>
    </location>
</feature>
<keyword evidence="7 9" id="KW-1015">Disulfide bond</keyword>
<feature type="transmembrane region" description="Helical" evidence="11">
    <location>
        <begin position="439"/>
        <end position="462"/>
    </location>
</feature>
<organism evidence="14 15">
    <name type="scientific">Acrobeloides nanus</name>
    <dbReference type="NCBI Taxonomy" id="290746"/>
    <lineage>
        <taxon>Eukaryota</taxon>
        <taxon>Metazoa</taxon>
        <taxon>Ecdysozoa</taxon>
        <taxon>Nematoda</taxon>
        <taxon>Chromadorea</taxon>
        <taxon>Rhabditida</taxon>
        <taxon>Tylenchina</taxon>
        <taxon>Cephalobomorpha</taxon>
        <taxon>Cephaloboidea</taxon>
        <taxon>Cephalobidae</taxon>
        <taxon>Acrobeloides</taxon>
    </lineage>
</organism>
<dbReference type="PANTHER" id="PTHR11309">
    <property type="entry name" value="FRIZZLED"/>
    <property type="match status" value="1"/>
</dbReference>
<dbReference type="Gene3D" id="1.20.1070.10">
    <property type="entry name" value="Rhodopsin 7-helix transmembrane proteins"/>
    <property type="match status" value="1"/>
</dbReference>
<dbReference type="InterPro" id="IPR036790">
    <property type="entry name" value="Frizzled_dom_sf"/>
</dbReference>
<feature type="disulfide bond" evidence="9">
    <location>
        <begin position="18"/>
        <end position="64"/>
    </location>
</feature>
<dbReference type="SMART" id="SM01330">
    <property type="entry name" value="Frizzled"/>
    <property type="match status" value="1"/>
</dbReference>
<name>A0A914CWY9_9BILA</name>
<feature type="transmembrane region" description="Helical" evidence="11">
    <location>
        <begin position="409"/>
        <end position="433"/>
    </location>
</feature>
<sequence>MHRSNRQANCQRITTAQCQGIGYNETKFPNFVGDEQPETAAEVFSTFEPLISVKCSPHLRFFLCSVYFPMCTEKVPDPIGPCRPLCERVRDDCIPVLKDFSYPWPDALECSKFPQNNNDHQMCMPGPLSDENEVETKTQSSNEQTSNQEPENLYEIDPRKYVLSGARCSLPSLVYINRTAQCVPKCNSSKGYNINDISSARDALIIASIISAGLTFVCLLFSCVRQMPVPFMRKPIEKSLFFCTLCFAFSSAVYLFSLFEKDRVACMDYNGHSLFVVPGVQHVPCTLLATLLYYFGTAGRLWWLILCCSWRWCLKDHTNSESEHFIFRSHVFAWATPLVIITLALMAQSIHADPLANLCMVGGSSRIQHQVFVSLRELVLFFGSLLPLASGCLTSVHSNQPNGSGHNSGAGLIGVLYPVAAAFWLIASIQYLFNPNSYGWNIVSAFKLLADPTLGINIWIIVR</sequence>
<feature type="transmembrane region" description="Helical" evidence="11">
    <location>
        <begin position="378"/>
        <end position="397"/>
    </location>
</feature>
<keyword evidence="5 11" id="KW-1133">Transmembrane helix</keyword>
<evidence type="ECO:0000256" key="1">
    <source>
        <dbReference type="ARBA" id="ARBA00004141"/>
    </source>
</evidence>
<proteinExistence type="inferred from homology"/>
<evidence type="ECO:0000256" key="9">
    <source>
        <dbReference type="PROSITE-ProRule" id="PRU00090"/>
    </source>
</evidence>
<dbReference type="AlphaFoldDB" id="A0A914CWY9"/>
<feature type="transmembrane region" description="Helical" evidence="11">
    <location>
        <begin position="240"/>
        <end position="259"/>
    </location>
</feature>
<feature type="compositionally biased region" description="Polar residues" evidence="10">
    <location>
        <begin position="137"/>
        <end position="150"/>
    </location>
</feature>
<dbReference type="Proteomes" id="UP000887540">
    <property type="component" value="Unplaced"/>
</dbReference>
<keyword evidence="4 11" id="KW-0812">Transmembrane</keyword>
<dbReference type="SUPFAM" id="SSF63501">
    <property type="entry name" value="Frizzled cysteine-rich domain"/>
    <property type="match status" value="1"/>
</dbReference>
<dbReference type="Pfam" id="PF01392">
    <property type="entry name" value="Fz"/>
    <property type="match status" value="1"/>
</dbReference>
<dbReference type="InterPro" id="IPR017981">
    <property type="entry name" value="GPCR_2-like_7TM"/>
</dbReference>
<dbReference type="WBParaSite" id="ACRNAN_scaffold1575.g17460.t1">
    <property type="protein sequence ID" value="ACRNAN_scaffold1575.g17460.t1"/>
    <property type="gene ID" value="ACRNAN_scaffold1575.g17460"/>
</dbReference>
<keyword evidence="6 11" id="KW-0472">Membrane</keyword>
<feature type="disulfide bond" evidence="9">
    <location>
        <begin position="10"/>
        <end position="71"/>
    </location>
</feature>
<evidence type="ECO:0000256" key="2">
    <source>
        <dbReference type="ARBA" id="ARBA00008077"/>
    </source>
</evidence>
<reference evidence="15" key="1">
    <citation type="submission" date="2022-11" db="UniProtKB">
        <authorList>
            <consortium name="WormBaseParasite"/>
        </authorList>
    </citation>
    <scope>IDENTIFICATION</scope>
</reference>
<feature type="domain" description="G-protein coupled receptors family 2 profile 2" evidence="13">
    <location>
        <begin position="204"/>
        <end position="362"/>
    </location>
</feature>
<dbReference type="InterPro" id="IPR000539">
    <property type="entry name" value="Frizzled/Smoothened_7TM"/>
</dbReference>
<feature type="domain" description="FZ" evidence="12">
    <location>
        <begin position="5"/>
        <end position="126"/>
    </location>
</feature>
<dbReference type="GO" id="GO:0042813">
    <property type="term" value="F:Wnt receptor activity"/>
    <property type="evidence" value="ECO:0007669"/>
    <property type="project" value="TreeGrafter"/>
</dbReference>
<dbReference type="GO" id="GO:0035567">
    <property type="term" value="P:non-canonical Wnt signaling pathway"/>
    <property type="evidence" value="ECO:0007669"/>
    <property type="project" value="TreeGrafter"/>
</dbReference>
<dbReference type="GO" id="GO:0060070">
    <property type="term" value="P:canonical Wnt signaling pathway"/>
    <property type="evidence" value="ECO:0007669"/>
    <property type="project" value="TreeGrafter"/>
</dbReference>
<evidence type="ECO:0000313" key="14">
    <source>
        <dbReference type="Proteomes" id="UP000887540"/>
    </source>
</evidence>
<keyword evidence="8" id="KW-0675">Receptor</keyword>
<accession>A0A914CWY9</accession>